<proteinExistence type="predicted"/>
<accession>A0ACC6CBV8</accession>
<keyword evidence="2" id="KW-1185">Reference proteome</keyword>
<comment type="caution">
    <text evidence="1">The sequence shown here is derived from an EMBL/GenBank/DDBJ whole genome shotgun (WGS) entry which is preliminary data.</text>
</comment>
<sequence>MSRPALSLLVAAAATLAAPTAHAVFAIPVPASPLDQGGWTLAAHMSNTGGMFDGQGELSFSQAYGTAVASPTASTPDFSIAISAPISRILFITGDRSVWAMADYKALVTQIQARAGYFGANIDFTLGLNGVVSQVQGNVLSRGGVSEDPWITYAPEHFAGINSNAILWGEADYFAAHSNLKNSAGGLNVYVQTVPEPSSLALLLAGVLTVGAWARKRHAA</sequence>
<gene>
    <name evidence="1" type="ORF">NYO99_13055</name>
</gene>
<evidence type="ECO:0000313" key="1">
    <source>
        <dbReference type="EMBL" id="MCY4745906.1"/>
    </source>
</evidence>
<protein>
    <submittedName>
        <fullName evidence="1">PEP-CTERM sorting domain-containing protein</fullName>
    </submittedName>
</protein>
<evidence type="ECO:0000313" key="2">
    <source>
        <dbReference type="Proteomes" id="UP001076464"/>
    </source>
</evidence>
<dbReference type="Proteomes" id="UP001076464">
    <property type="component" value="Unassembled WGS sequence"/>
</dbReference>
<dbReference type="EMBL" id="JAPPUY010000003">
    <property type="protein sequence ID" value="MCY4745906.1"/>
    <property type="molecule type" value="Genomic_DNA"/>
</dbReference>
<reference evidence="1" key="1">
    <citation type="submission" date="2022-08" db="EMBL/GenBank/DDBJ databases">
        <title>Genome sequencing of Pelomonas sp. UHG3.</title>
        <authorList>
            <person name="So Y."/>
        </authorList>
    </citation>
    <scope>NUCLEOTIDE SEQUENCE</scope>
    <source>
        <strain evidence="1">UHG3</strain>
    </source>
</reference>
<organism evidence="1 2">
    <name type="scientific">Roseateles hydrophilus</name>
    <dbReference type="NCBI Taxonomy" id="2975054"/>
    <lineage>
        <taxon>Bacteria</taxon>
        <taxon>Pseudomonadati</taxon>
        <taxon>Pseudomonadota</taxon>
        <taxon>Betaproteobacteria</taxon>
        <taxon>Burkholderiales</taxon>
        <taxon>Sphaerotilaceae</taxon>
        <taxon>Roseateles</taxon>
    </lineage>
</organism>
<name>A0ACC6CBV8_9BURK</name>